<dbReference type="AlphaFoldDB" id="A0A1I8GIK3"/>
<evidence type="ECO:0000256" key="3">
    <source>
        <dbReference type="SAM" id="MobiDB-lite"/>
    </source>
</evidence>
<dbReference type="GO" id="GO:0005634">
    <property type="term" value="C:nucleus"/>
    <property type="evidence" value="ECO:0007669"/>
    <property type="project" value="TreeGrafter"/>
</dbReference>
<evidence type="ECO:0000313" key="4">
    <source>
        <dbReference type="Proteomes" id="UP000095280"/>
    </source>
</evidence>
<organism evidence="4 5">
    <name type="scientific">Macrostomum lignano</name>
    <dbReference type="NCBI Taxonomy" id="282301"/>
    <lineage>
        <taxon>Eukaryota</taxon>
        <taxon>Metazoa</taxon>
        <taxon>Spiralia</taxon>
        <taxon>Lophotrochozoa</taxon>
        <taxon>Platyhelminthes</taxon>
        <taxon>Rhabditophora</taxon>
        <taxon>Macrostomorpha</taxon>
        <taxon>Macrostomida</taxon>
        <taxon>Macrostomidae</taxon>
        <taxon>Macrostomum</taxon>
    </lineage>
</organism>
<proteinExistence type="predicted"/>
<name>A0A1I8GIK3_9PLAT</name>
<evidence type="ECO:0000256" key="2">
    <source>
        <dbReference type="SAM" id="Coils"/>
    </source>
</evidence>
<dbReference type="InterPro" id="IPR051293">
    <property type="entry name" value="MTUS1/CCDC69"/>
</dbReference>
<feature type="region of interest" description="Disordered" evidence="3">
    <location>
        <begin position="277"/>
        <end position="423"/>
    </location>
</feature>
<dbReference type="GO" id="GO:0005737">
    <property type="term" value="C:cytoplasm"/>
    <property type="evidence" value="ECO:0007669"/>
    <property type="project" value="TreeGrafter"/>
</dbReference>
<dbReference type="PANTHER" id="PTHR24200:SF11">
    <property type="entry name" value="TOUCAN, ISOFORM A"/>
    <property type="match status" value="1"/>
</dbReference>
<feature type="region of interest" description="Disordered" evidence="3">
    <location>
        <begin position="1"/>
        <end position="28"/>
    </location>
</feature>
<dbReference type="WBParaSite" id="maker-uti_cns_0002144-snap-gene-0.3-mRNA-1">
    <property type="protein sequence ID" value="maker-uti_cns_0002144-snap-gene-0.3-mRNA-1"/>
    <property type="gene ID" value="maker-uti_cns_0002144-snap-gene-0.3"/>
</dbReference>
<keyword evidence="1 2" id="KW-0175">Coiled coil</keyword>
<feature type="compositionally biased region" description="Low complexity" evidence="3">
    <location>
        <begin position="1"/>
        <end position="12"/>
    </location>
</feature>
<feature type="compositionally biased region" description="Polar residues" evidence="3">
    <location>
        <begin position="400"/>
        <end position="416"/>
    </location>
</feature>
<feature type="compositionally biased region" description="Polar residues" evidence="3">
    <location>
        <begin position="18"/>
        <end position="28"/>
    </location>
</feature>
<feature type="compositionally biased region" description="Basic and acidic residues" evidence="3">
    <location>
        <begin position="277"/>
        <end position="375"/>
    </location>
</feature>
<feature type="region of interest" description="Disordered" evidence="3">
    <location>
        <begin position="575"/>
        <end position="616"/>
    </location>
</feature>
<dbReference type="Proteomes" id="UP000095280">
    <property type="component" value="Unplaced"/>
</dbReference>
<feature type="coiled-coil region" evidence="2">
    <location>
        <begin position="108"/>
        <end position="161"/>
    </location>
</feature>
<sequence>PSVNASSSSTAANRRDSLTASLASGRSTPSAASAASASALAAAAIESAAAAAAAEAEKEAALLAASDARSARDAALAECRRLALTVESLAVVCGYAARIDGFNAPLWRRAVEHLRRQLEAQRLELTERAKLEIESVRTAHAEQLSALAQQHQTTLDQQQALHSQELQSIAEQNSKAMHDSEQRHEVKLSDQASKFEAAIAELQSQLSMTQFESASLKEKVYASDAKILEITEEFQQKLSAKTQPTESKAVSTDLEFHSLSMEVCAEELQESYSEILESHPVKSESHPEKLDSHLEKSESHQEKSESHQEKSESHPEKSESHQDKSESHPEKSESHPEKSESHQEKSESHPEKSESHPKKSESHPEKSESQTKDPDFPMPLCESIAETPESSIQLRHGGSVRSSASSTNQRQSQARVSSVLDGDERPIAPLVQMQSPSGSAVSALQAEVAELQAALASYRNLPDEIASLKSVLELRTREVSEQRKQRMEAEERLAGMKEMREKAVQMQCKIENLEAILAMKTENEKLLHEKHQMLLRKFDQEYKAKSRLSMNYEELKFKMETLEQNYMSQSMAAISLSDTPPLPSGENHSQQQQQQATSLSGVMTRSLYRGIRHDREKRKTIATAAAAWHSASGDGAG</sequence>
<dbReference type="PANTHER" id="PTHR24200">
    <property type="entry name" value="TOUCAN, ISOFORM A"/>
    <property type="match status" value="1"/>
</dbReference>
<feature type="coiled-coil region" evidence="2">
    <location>
        <begin position="441"/>
        <end position="565"/>
    </location>
</feature>
<keyword evidence="4" id="KW-1185">Reference proteome</keyword>
<reference evidence="5" key="1">
    <citation type="submission" date="2016-11" db="UniProtKB">
        <authorList>
            <consortium name="WormBaseParasite"/>
        </authorList>
    </citation>
    <scope>IDENTIFICATION</scope>
</reference>
<evidence type="ECO:0000313" key="5">
    <source>
        <dbReference type="WBParaSite" id="maker-uti_cns_0002144-snap-gene-0.3-mRNA-1"/>
    </source>
</evidence>
<evidence type="ECO:0000256" key="1">
    <source>
        <dbReference type="ARBA" id="ARBA00023054"/>
    </source>
</evidence>
<accession>A0A1I8GIK3</accession>
<protein>
    <submittedName>
        <fullName evidence="5">GOLGA2L5 domain-containing protein</fullName>
    </submittedName>
</protein>
<dbReference type="GO" id="GO:0008017">
    <property type="term" value="F:microtubule binding"/>
    <property type="evidence" value="ECO:0007669"/>
    <property type="project" value="TreeGrafter"/>
</dbReference>